<feature type="region of interest" description="Disordered" evidence="1">
    <location>
        <begin position="17"/>
        <end position="49"/>
    </location>
</feature>
<evidence type="ECO:0000313" key="3">
    <source>
        <dbReference type="Proteomes" id="UP001570846"/>
    </source>
</evidence>
<feature type="non-terminal residue" evidence="2">
    <location>
        <position position="1"/>
    </location>
</feature>
<comment type="caution">
    <text evidence="2">The sequence shown here is derived from an EMBL/GenBank/DDBJ whole genome shotgun (WGS) entry which is preliminary data.</text>
</comment>
<evidence type="ECO:0000256" key="1">
    <source>
        <dbReference type="SAM" id="MobiDB-lite"/>
    </source>
</evidence>
<protein>
    <submittedName>
        <fullName evidence="2">Uncharacterized protein</fullName>
    </submittedName>
</protein>
<dbReference type="EMBL" id="JBGOGF010000002">
    <property type="protein sequence ID" value="MFA1770770.1"/>
    <property type="molecule type" value="Genomic_DNA"/>
</dbReference>
<organism evidence="2 3">
    <name type="scientific">Rufibacter glacialis</name>
    <dbReference type="NCBI Taxonomy" id="1259555"/>
    <lineage>
        <taxon>Bacteria</taxon>
        <taxon>Pseudomonadati</taxon>
        <taxon>Bacteroidota</taxon>
        <taxon>Cytophagia</taxon>
        <taxon>Cytophagales</taxon>
        <taxon>Hymenobacteraceae</taxon>
        <taxon>Rufibacter</taxon>
    </lineage>
</organism>
<sequence length="81" mass="9312">HPLLPVQEGVLASIPRRRREEVDGSRQRIIKRKLGEDHPPQQKPVPQDRNRKVLSWGTGFFSLTLVIRGILHCKSVLLNRS</sequence>
<reference evidence="2 3" key="1">
    <citation type="submission" date="2024-08" db="EMBL/GenBank/DDBJ databases">
        <authorList>
            <person name="Wei W."/>
        </authorList>
    </citation>
    <scope>NUCLEOTIDE SEQUENCE [LARGE SCALE GENOMIC DNA]</scope>
    <source>
        <strain evidence="2 3">XU2</strain>
    </source>
</reference>
<evidence type="ECO:0000313" key="2">
    <source>
        <dbReference type="EMBL" id="MFA1770770.1"/>
    </source>
</evidence>
<proteinExistence type="predicted"/>
<accession>A0ABV4REE8</accession>
<dbReference type="Proteomes" id="UP001570846">
    <property type="component" value="Unassembled WGS sequence"/>
</dbReference>
<name>A0ABV4REE8_9BACT</name>
<keyword evidence="3" id="KW-1185">Reference proteome</keyword>
<gene>
    <name evidence="2" type="ORF">ACD591_05660</name>
</gene>
<feature type="compositionally biased region" description="Basic and acidic residues" evidence="1">
    <location>
        <begin position="33"/>
        <end position="49"/>
    </location>
</feature>